<sequence>MDQKQYVIIFSTAYLPFLGGAEIAVKEITDRLHDMNFILITARMRHHLPSRERIGNIEVYRVGMGIPFLDKVLSPFLAAWHVFILRRRIHVCLFWSVMVSYITITPVLLKMVGLCRNTPFLLTLQEGDSETHIVKGRFGLVAYWWRMSLYYANSVHVISAWLEKIARGFGYRGAIFVIPNGVDVAKFQISDFNPSVKIIITTSRLVEKNAIDVLIKAFAKVHEIFPDVRLHIVGDGPLRSSMEILAHTLQVDAAITFLGTMPNEEVPEQLAAAYMFVRPSRSEGLGISFLEAMAAGVPIIATPVGGIVDFLKDEETGLVCKVDDPQDLAIQIKKLFTNEALYMRLQENGRRLVEERYNWDMIAERMKTMFKNLCIS</sequence>
<comment type="caution">
    <text evidence="3">The sequence shown here is derived from an EMBL/GenBank/DDBJ whole genome shotgun (WGS) entry which is preliminary data.</text>
</comment>
<keyword evidence="1" id="KW-0472">Membrane</keyword>
<keyword evidence="1" id="KW-0812">Transmembrane</keyword>
<dbReference type="SUPFAM" id="SSF53756">
    <property type="entry name" value="UDP-Glycosyltransferase/glycogen phosphorylase"/>
    <property type="match status" value="1"/>
</dbReference>
<dbReference type="Proteomes" id="UP000176576">
    <property type="component" value="Unassembled WGS sequence"/>
</dbReference>
<feature type="transmembrane region" description="Helical" evidence="1">
    <location>
        <begin position="6"/>
        <end position="25"/>
    </location>
</feature>
<feature type="transmembrane region" description="Helical" evidence="1">
    <location>
        <begin position="91"/>
        <end position="109"/>
    </location>
</feature>
<evidence type="ECO:0000259" key="2">
    <source>
        <dbReference type="Pfam" id="PF00534"/>
    </source>
</evidence>
<feature type="domain" description="Glycosyl transferase family 1" evidence="2">
    <location>
        <begin position="187"/>
        <end position="351"/>
    </location>
</feature>
<evidence type="ECO:0000313" key="4">
    <source>
        <dbReference type="Proteomes" id="UP000176576"/>
    </source>
</evidence>
<protein>
    <recommendedName>
        <fullName evidence="2">Glycosyl transferase family 1 domain-containing protein</fullName>
    </recommendedName>
</protein>
<dbReference type="STRING" id="1802117.A3J54_01325"/>
<dbReference type="EMBL" id="MHNN01000003">
    <property type="protein sequence ID" value="OGZ47229.1"/>
    <property type="molecule type" value="Genomic_DNA"/>
</dbReference>
<organism evidence="3 4">
    <name type="scientific">Candidatus Ryanbacteria bacterium RIFCSPHIGHO2_02_FULL_45_13b</name>
    <dbReference type="NCBI Taxonomy" id="1802117"/>
    <lineage>
        <taxon>Bacteria</taxon>
        <taxon>Candidatus Ryaniibacteriota</taxon>
    </lineage>
</organism>
<dbReference type="AlphaFoldDB" id="A0A1G2GAE4"/>
<keyword evidence="1" id="KW-1133">Transmembrane helix</keyword>
<dbReference type="PANTHER" id="PTHR45947">
    <property type="entry name" value="SULFOQUINOVOSYL TRANSFERASE SQD2"/>
    <property type="match status" value="1"/>
</dbReference>
<dbReference type="GO" id="GO:0016757">
    <property type="term" value="F:glycosyltransferase activity"/>
    <property type="evidence" value="ECO:0007669"/>
    <property type="project" value="InterPro"/>
</dbReference>
<reference evidence="3 4" key="1">
    <citation type="journal article" date="2016" name="Nat. Commun.">
        <title>Thousands of microbial genomes shed light on interconnected biogeochemical processes in an aquifer system.</title>
        <authorList>
            <person name="Anantharaman K."/>
            <person name="Brown C.T."/>
            <person name="Hug L.A."/>
            <person name="Sharon I."/>
            <person name="Castelle C.J."/>
            <person name="Probst A.J."/>
            <person name="Thomas B.C."/>
            <person name="Singh A."/>
            <person name="Wilkins M.J."/>
            <person name="Karaoz U."/>
            <person name="Brodie E.L."/>
            <person name="Williams K.H."/>
            <person name="Hubbard S.S."/>
            <person name="Banfield J.F."/>
        </authorList>
    </citation>
    <scope>NUCLEOTIDE SEQUENCE [LARGE SCALE GENOMIC DNA]</scope>
</reference>
<dbReference type="PANTHER" id="PTHR45947:SF3">
    <property type="entry name" value="SULFOQUINOVOSYL TRANSFERASE SQD2"/>
    <property type="match status" value="1"/>
</dbReference>
<accession>A0A1G2GAE4</accession>
<evidence type="ECO:0000256" key="1">
    <source>
        <dbReference type="SAM" id="Phobius"/>
    </source>
</evidence>
<name>A0A1G2GAE4_9BACT</name>
<dbReference type="InterPro" id="IPR001296">
    <property type="entry name" value="Glyco_trans_1"/>
</dbReference>
<dbReference type="Pfam" id="PF00534">
    <property type="entry name" value="Glycos_transf_1"/>
    <property type="match status" value="1"/>
</dbReference>
<dbReference type="InterPro" id="IPR050194">
    <property type="entry name" value="Glycosyltransferase_grp1"/>
</dbReference>
<dbReference type="CDD" id="cd03801">
    <property type="entry name" value="GT4_PimA-like"/>
    <property type="match status" value="1"/>
</dbReference>
<proteinExistence type="predicted"/>
<gene>
    <name evidence="3" type="ORF">A3J54_01325</name>
</gene>
<evidence type="ECO:0000313" key="3">
    <source>
        <dbReference type="EMBL" id="OGZ47229.1"/>
    </source>
</evidence>
<dbReference type="Gene3D" id="3.40.50.2000">
    <property type="entry name" value="Glycogen Phosphorylase B"/>
    <property type="match status" value="2"/>
</dbReference>